<sequence>MDQKQDHGHVYGVSMIGEGEQKLLEQGEEYVFTLPSAYARSILTIPWVEFGRKVSINCTKTGYLAMVIFYTKLFYGGKVHRVTAEVQHNLTNTIVCIAHREWNGILEFTYSNWETKVIDTTTAPVYPKKIRLLEKQGPMESRNLWQEVTRYLCLGDINAATEQKRRLEEKQWIGEGKRESLRTSWQPKYFIQEGDGWVYFNPLWKAH</sequence>
<protein>
    <submittedName>
        <fullName evidence="1">Oxysterol-binding protein-related protein 10</fullName>
    </submittedName>
</protein>
<proteinExistence type="predicted"/>
<dbReference type="GO" id="GO:0005829">
    <property type="term" value="C:cytosol"/>
    <property type="evidence" value="ECO:0007669"/>
    <property type="project" value="TreeGrafter"/>
</dbReference>
<dbReference type="PANTHER" id="PTHR10972">
    <property type="entry name" value="OXYSTEROL-BINDING PROTEIN-RELATED"/>
    <property type="match status" value="1"/>
</dbReference>
<accession>A0A091CZC7</accession>
<dbReference type="EMBL" id="KN123659">
    <property type="protein sequence ID" value="KFO24097.1"/>
    <property type="molecule type" value="Genomic_DNA"/>
</dbReference>
<dbReference type="Gene3D" id="3.30.70.3490">
    <property type="match status" value="1"/>
</dbReference>
<dbReference type="GO" id="GO:0015485">
    <property type="term" value="F:cholesterol binding"/>
    <property type="evidence" value="ECO:0007669"/>
    <property type="project" value="TreeGrafter"/>
</dbReference>
<dbReference type="PANTHER" id="PTHR10972:SF47">
    <property type="entry name" value="OXYSTEROL-BINDING PROTEIN-RELATED PROTEIN 10"/>
    <property type="match status" value="1"/>
</dbReference>
<dbReference type="InterPro" id="IPR037239">
    <property type="entry name" value="OSBP_sf"/>
</dbReference>
<name>A0A091CZC7_FUKDA</name>
<gene>
    <name evidence="1" type="ORF">H920_14552</name>
</gene>
<keyword evidence="2" id="KW-1185">Reference proteome</keyword>
<dbReference type="GO" id="GO:0016020">
    <property type="term" value="C:membrane"/>
    <property type="evidence" value="ECO:0007669"/>
    <property type="project" value="TreeGrafter"/>
</dbReference>
<dbReference type="AlphaFoldDB" id="A0A091CZC7"/>
<organism evidence="1 2">
    <name type="scientific">Fukomys damarensis</name>
    <name type="common">Damaraland mole rat</name>
    <name type="synonym">Cryptomys damarensis</name>
    <dbReference type="NCBI Taxonomy" id="885580"/>
    <lineage>
        <taxon>Eukaryota</taxon>
        <taxon>Metazoa</taxon>
        <taxon>Chordata</taxon>
        <taxon>Craniata</taxon>
        <taxon>Vertebrata</taxon>
        <taxon>Euteleostomi</taxon>
        <taxon>Mammalia</taxon>
        <taxon>Eutheria</taxon>
        <taxon>Euarchontoglires</taxon>
        <taxon>Glires</taxon>
        <taxon>Rodentia</taxon>
        <taxon>Hystricomorpha</taxon>
        <taxon>Bathyergidae</taxon>
        <taxon>Fukomys</taxon>
    </lineage>
</organism>
<dbReference type="FunFam" id="3.30.70.3490:FF:000001">
    <property type="entry name" value="Oxysterol-binding protein"/>
    <property type="match status" value="1"/>
</dbReference>
<evidence type="ECO:0000313" key="2">
    <source>
        <dbReference type="Proteomes" id="UP000028990"/>
    </source>
</evidence>
<dbReference type="InterPro" id="IPR000648">
    <property type="entry name" value="Oxysterol-bd"/>
</dbReference>
<dbReference type="SUPFAM" id="SSF144000">
    <property type="entry name" value="Oxysterol-binding protein-like"/>
    <property type="match status" value="1"/>
</dbReference>
<dbReference type="Proteomes" id="UP000028990">
    <property type="component" value="Unassembled WGS sequence"/>
</dbReference>
<dbReference type="Gene3D" id="2.40.160.120">
    <property type="match status" value="1"/>
</dbReference>
<evidence type="ECO:0000313" key="1">
    <source>
        <dbReference type="EMBL" id="KFO24097.1"/>
    </source>
</evidence>
<reference evidence="1 2" key="1">
    <citation type="submission" date="2013-11" db="EMBL/GenBank/DDBJ databases">
        <title>The Damaraland mole rat (Fukomys damarensis) genome and evolution of African mole rats.</title>
        <authorList>
            <person name="Gladyshev V.N."/>
            <person name="Fang X."/>
        </authorList>
    </citation>
    <scope>NUCLEOTIDE SEQUENCE [LARGE SCALE GENOMIC DNA]</scope>
    <source>
        <tissue evidence="1">Liver</tissue>
    </source>
</reference>
<dbReference type="Pfam" id="PF01237">
    <property type="entry name" value="Oxysterol_BP"/>
    <property type="match status" value="1"/>
</dbReference>